<evidence type="ECO:0000256" key="1">
    <source>
        <dbReference type="ARBA" id="ARBA00006739"/>
    </source>
</evidence>
<dbReference type="InterPro" id="IPR029063">
    <property type="entry name" value="SAM-dependent_MTases_sf"/>
</dbReference>
<feature type="non-terminal residue" evidence="5">
    <location>
        <position position="1"/>
    </location>
</feature>
<dbReference type="InterPro" id="IPR029044">
    <property type="entry name" value="Nucleotide-diphossugar_trans"/>
</dbReference>
<name>A0A382HMK5_9ZZZZ</name>
<dbReference type="SUPFAM" id="SSF53335">
    <property type="entry name" value="S-adenosyl-L-methionine-dependent methyltransferases"/>
    <property type="match status" value="1"/>
</dbReference>
<dbReference type="InterPro" id="IPR039528">
    <property type="entry name" value="DPM1-like"/>
</dbReference>
<dbReference type="GO" id="GO:0016020">
    <property type="term" value="C:membrane"/>
    <property type="evidence" value="ECO:0007669"/>
    <property type="project" value="GOC"/>
</dbReference>
<gene>
    <name evidence="5" type="ORF">METZ01_LOCUS241176</name>
</gene>
<dbReference type="PANTHER" id="PTHR43398:SF1">
    <property type="entry name" value="DOLICHOL-PHOSPHATE MANNOSYLTRANSFERASE SUBUNIT 1"/>
    <property type="match status" value="1"/>
</dbReference>
<evidence type="ECO:0000256" key="3">
    <source>
        <dbReference type="ARBA" id="ARBA00022679"/>
    </source>
</evidence>
<accession>A0A382HMK5</accession>
<reference evidence="5" key="1">
    <citation type="submission" date="2018-05" db="EMBL/GenBank/DDBJ databases">
        <authorList>
            <person name="Lanie J.A."/>
            <person name="Ng W.-L."/>
            <person name="Kazmierczak K.M."/>
            <person name="Andrzejewski T.M."/>
            <person name="Davidsen T.M."/>
            <person name="Wayne K.J."/>
            <person name="Tettelin H."/>
            <person name="Glass J.I."/>
            <person name="Rusch D."/>
            <person name="Podicherti R."/>
            <person name="Tsui H.-C.T."/>
            <person name="Winkler M.E."/>
        </authorList>
    </citation>
    <scope>NUCLEOTIDE SEQUENCE</scope>
</reference>
<dbReference type="SUPFAM" id="SSF53448">
    <property type="entry name" value="Nucleotide-diphospho-sugar transferases"/>
    <property type="match status" value="1"/>
</dbReference>
<dbReference type="EMBL" id="UINC01062074">
    <property type="protein sequence ID" value="SVB88322.1"/>
    <property type="molecule type" value="Genomic_DNA"/>
</dbReference>
<dbReference type="AlphaFoldDB" id="A0A382HMK5"/>
<feature type="non-terminal residue" evidence="5">
    <location>
        <position position="464"/>
    </location>
</feature>
<keyword evidence="2" id="KW-0328">Glycosyltransferase</keyword>
<organism evidence="5">
    <name type="scientific">marine metagenome</name>
    <dbReference type="NCBI Taxonomy" id="408172"/>
    <lineage>
        <taxon>unclassified sequences</taxon>
        <taxon>metagenomes</taxon>
        <taxon>ecological metagenomes</taxon>
    </lineage>
</organism>
<proteinExistence type="inferred from homology"/>
<dbReference type="GO" id="GO:0004582">
    <property type="term" value="F:dolichyl-phosphate beta-D-mannosyltransferase activity"/>
    <property type="evidence" value="ECO:0007669"/>
    <property type="project" value="InterPro"/>
</dbReference>
<evidence type="ECO:0000259" key="4">
    <source>
        <dbReference type="Pfam" id="PF00535"/>
    </source>
</evidence>
<evidence type="ECO:0000313" key="5">
    <source>
        <dbReference type="EMBL" id="SVB88322.1"/>
    </source>
</evidence>
<feature type="domain" description="Glycosyltransferase 2-like" evidence="4">
    <location>
        <begin position="2"/>
        <end position="147"/>
    </location>
</feature>
<dbReference type="Gene3D" id="3.40.50.150">
    <property type="entry name" value="Vaccinia Virus protein VP39"/>
    <property type="match status" value="1"/>
</dbReference>
<dbReference type="GO" id="GO:0009247">
    <property type="term" value="P:glycolipid biosynthetic process"/>
    <property type="evidence" value="ECO:0007669"/>
    <property type="project" value="TreeGrafter"/>
</dbReference>
<dbReference type="Pfam" id="PF13489">
    <property type="entry name" value="Methyltransf_23"/>
    <property type="match status" value="1"/>
</dbReference>
<protein>
    <recommendedName>
        <fullName evidence="4">Glycosyltransferase 2-like domain-containing protein</fullName>
    </recommendedName>
</protein>
<sequence length="464" mass="53371">FQSIINISPDYDVLIIDDNSTDGTKESLKKLSLANCRLTVIHRPRKMGVGSAHRAAMIYALKNEYEELVTMDADFSHSPNTIPLMLDQLKTSDFVIGSRYMKGGKSDYTGYRKWISLVANHVARIILGIKIHECTTSFRAFRVALFNSLNLSAIKSNGYSFFLECVNEINCINVEIAEVPIHFKDRFHGESKIPKTEIFRSIYKLSKLFLSRFYKKQTYLINPAEIKSSCYLCNNQCVVEVNHGNTNNENYEAEAYRCTSLEHKSKPQVLNCLICDLSFVPESSYPKDIETIYSEVQDLTYLENKKSRKKTFQKSLVQISPYLPDKGHLLEVGSYCGFFLESFQKKYPSWDYIGVEPSKWASEYARSQLNIKTMTGTLEDNIKALASDYEAVVAWDVLEHLKDPLAFLTQINSIMKQNGVFCFSTLDVDNWFPKLMGKRWPWLMDMHLFYFNSNTTEQFLNRAG</sequence>
<comment type="similarity">
    <text evidence="1">Belongs to the glycosyltransferase 2 family.</text>
</comment>
<dbReference type="Gene3D" id="3.90.550.10">
    <property type="entry name" value="Spore Coat Polysaccharide Biosynthesis Protein SpsA, Chain A"/>
    <property type="match status" value="1"/>
</dbReference>
<dbReference type="PANTHER" id="PTHR43398">
    <property type="entry name" value="DOLICHOL-PHOSPHATE MANNOSYLTRANSFERASE SUBUNIT 1"/>
    <property type="match status" value="1"/>
</dbReference>
<evidence type="ECO:0000256" key="2">
    <source>
        <dbReference type="ARBA" id="ARBA00022676"/>
    </source>
</evidence>
<keyword evidence="3" id="KW-0808">Transferase</keyword>
<dbReference type="Pfam" id="PF00535">
    <property type="entry name" value="Glycos_transf_2"/>
    <property type="match status" value="1"/>
</dbReference>
<dbReference type="InterPro" id="IPR001173">
    <property type="entry name" value="Glyco_trans_2-like"/>
</dbReference>